<dbReference type="InterPro" id="IPR003692">
    <property type="entry name" value="Hydantoinase_B"/>
</dbReference>
<gene>
    <name evidence="2" type="ORF">HGMM_F01A09C05</name>
</gene>
<dbReference type="GO" id="GO:0047423">
    <property type="term" value="F:N-methylhydantoinase (ATP-hydrolyzing) activity"/>
    <property type="evidence" value="ECO:0007669"/>
    <property type="project" value="UniProtKB-EC"/>
</dbReference>
<accession>E6NB70</accession>
<dbReference type="GO" id="GO:0006749">
    <property type="term" value="P:glutathione metabolic process"/>
    <property type="evidence" value="ECO:0007669"/>
    <property type="project" value="TreeGrafter"/>
</dbReference>
<dbReference type="PANTHER" id="PTHR11365:SF23">
    <property type="entry name" value="HYPOTHETICAL 5-OXOPROLINASE (EUROFUNG)-RELATED"/>
    <property type="match status" value="1"/>
</dbReference>
<reference evidence="2" key="2">
    <citation type="journal article" date="2011" name="Nucleic Acids Res.">
        <title>Insights into the evolution of Archaea and eukaryotic protein modifier systems revealed by the genome of a novel archaeal group.</title>
        <authorList>
            <person name="Nunoura T."/>
            <person name="Takaki Y."/>
            <person name="Kakuta J."/>
            <person name="Nishi S."/>
            <person name="Sugahara J."/>
            <person name="Kazama H."/>
            <person name="Chee G."/>
            <person name="Hattori M."/>
            <person name="Kanai A."/>
            <person name="Atomi H."/>
            <person name="Takai K."/>
            <person name="Takami H."/>
        </authorList>
    </citation>
    <scope>NUCLEOTIDE SEQUENCE</scope>
</reference>
<keyword evidence="2" id="KW-0378">Hydrolase</keyword>
<dbReference type="GO" id="GO:0005829">
    <property type="term" value="C:cytosol"/>
    <property type="evidence" value="ECO:0007669"/>
    <property type="project" value="TreeGrafter"/>
</dbReference>
<dbReference type="InterPro" id="IPR045079">
    <property type="entry name" value="Oxoprolinase-like"/>
</dbReference>
<dbReference type="Pfam" id="PF02538">
    <property type="entry name" value="Hydantoinase_B"/>
    <property type="match status" value="1"/>
</dbReference>
<evidence type="ECO:0000259" key="1">
    <source>
        <dbReference type="Pfam" id="PF02538"/>
    </source>
</evidence>
<organism evidence="2">
    <name type="scientific">Caldiarchaeum subterraneum</name>
    <dbReference type="NCBI Taxonomy" id="311458"/>
    <lineage>
        <taxon>Archaea</taxon>
        <taxon>Nitrososphaerota</taxon>
        <taxon>Candidatus Caldarchaeales</taxon>
        <taxon>Candidatus Caldarchaeaceae</taxon>
        <taxon>Candidatus Caldarchaeum</taxon>
    </lineage>
</organism>
<sequence length="572" mass="63038">MPNLVEMEIVRNSLIAISEEMFTVTAKTSKSPIIYDVLDFSTGLTDANGDVVSQATGIPLFIGMLDFNAKAPLTKFGRDGLQPGDIIIVNDPYISGTHLNDVAIVAPFFHKDELLALGVNKGHYYDIGGMVFGSWGPKGSEVYQEGVLIPPVKLYDEGEINKDVLDLLLENSRLPSYVLGDIEAQTASMKLAERRLQNLVAKYGLDTVKATMEKIQRDGEAVAWNRLKNLPKGQFKAEDYYDDSGTSEDPMKLMVKVEISDDKFDVDLSGNPPAVRAAINTTYPATVAAVRIVYAAVLDPHVRYNQGFVKPLNITIPENTIFNAKKPYPVGIYWETMTYAADLVWKALAPHIPDRLTAGHFLSVVAETIAGINPRNKESFALVEPNPGGWGAGCDKDGESALVSFADGETFITSVEVIEQRYPIIVERYQLNIEDGVGHGRFRGGFGIVKDYRLLADAEFTTAVNRSKFPPWGVEGGLPGTYNYMVIERADGSRTRVRKVSGEQLKAGDLVSIRTAGGGGWGDPKTRDPEKVREDVLEGYITVEQALRIYGVVFRPNLEIDWEATRMERTKT</sequence>
<dbReference type="EC" id="3.5.2.14" evidence="2"/>
<dbReference type="PANTHER" id="PTHR11365">
    <property type="entry name" value="5-OXOPROLINASE RELATED"/>
    <property type="match status" value="1"/>
</dbReference>
<evidence type="ECO:0000313" key="2">
    <source>
        <dbReference type="EMBL" id="BAJ49576.1"/>
    </source>
</evidence>
<feature type="domain" description="Hydantoinase B/oxoprolinase" evidence="1">
    <location>
        <begin position="5"/>
        <end position="524"/>
    </location>
</feature>
<dbReference type="EMBL" id="AP011897">
    <property type="protein sequence ID" value="BAJ49576.1"/>
    <property type="molecule type" value="Genomic_DNA"/>
</dbReference>
<name>E6NB70_CALS0</name>
<dbReference type="GO" id="GO:0017168">
    <property type="term" value="F:5-oxoprolinase (ATP-hydrolyzing) activity"/>
    <property type="evidence" value="ECO:0007669"/>
    <property type="project" value="TreeGrafter"/>
</dbReference>
<protein>
    <submittedName>
        <fullName evidence="2">N-methylhydantoinase B</fullName>
        <ecNumber evidence="2">3.5.2.14</ecNumber>
    </submittedName>
</protein>
<proteinExistence type="predicted"/>
<dbReference type="AlphaFoldDB" id="E6NB70"/>
<reference evidence="2" key="1">
    <citation type="journal article" date="2005" name="Environ. Microbiol.">
        <title>Genetic and functional properties of uncultivated thermophilic crenarchaeotes from a subsurface gold mine as revealed by analysis of genome fragments.</title>
        <authorList>
            <person name="Nunoura T."/>
            <person name="Hirayama H."/>
            <person name="Takami H."/>
            <person name="Oida H."/>
            <person name="Nishi S."/>
            <person name="Shimamura S."/>
            <person name="Suzuki Y."/>
            <person name="Inagaki F."/>
            <person name="Takai K."/>
            <person name="Nealson K.H."/>
            <person name="Horikoshi K."/>
        </authorList>
    </citation>
    <scope>NUCLEOTIDE SEQUENCE</scope>
</reference>